<feature type="region of interest" description="Disordered" evidence="1">
    <location>
        <begin position="436"/>
        <end position="457"/>
    </location>
</feature>
<dbReference type="OrthoDB" id="3265433at2759"/>
<name>A0A0C3QUF2_9AGAM</name>
<organism evidence="2 3">
    <name type="scientific">Tulasnella calospora MUT 4182</name>
    <dbReference type="NCBI Taxonomy" id="1051891"/>
    <lineage>
        <taxon>Eukaryota</taxon>
        <taxon>Fungi</taxon>
        <taxon>Dikarya</taxon>
        <taxon>Basidiomycota</taxon>
        <taxon>Agaricomycotina</taxon>
        <taxon>Agaricomycetes</taxon>
        <taxon>Cantharellales</taxon>
        <taxon>Tulasnellaceae</taxon>
        <taxon>Tulasnella</taxon>
    </lineage>
</organism>
<accession>A0A0C3QUF2</accession>
<gene>
    <name evidence="2" type="ORF">M407DRAFT_18890</name>
</gene>
<dbReference type="HOGENOM" id="CLU_045873_0_0_1"/>
<dbReference type="EMBL" id="KN822957">
    <property type="protein sequence ID" value="KIO32074.1"/>
    <property type="molecule type" value="Genomic_DNA"/>
</dbReference>
<proteinExistence type="predicted"/>
<protein>
    <submittedName>
        <fullName evidence="2">Uncharacterized protein</fullName>
    </submittedName>
</protein>
<sequence length="457" mass="51605">LDVGINFNLPAVVVSTLRKGYLSALEAFAGVTERLENLKSSLGSEAVAELEKQYQLAGGEQFLEDRDGLKWLSRQELFAKMAPSEGSTVRGARGVEQRNVTHVDFLCKALRLEEMQAKLHQRAHDVSELGLNASPQMKAQMTVLCDKLASGLRQHYETLAEVAPQLMNSGHQVLPDAPHTDEILLPSRLTPDQVDNTSLRELLELEVQLRVIHAYDAIASLKKALAMRSFWTRHCKAQYSSQGKRTKGQASLRSCQAHVKEASRAYSACYKWLTKSAPEVAENFGLQKLCNRDLMLLSEYLEQQHYRQNGRRLSWIWTLWPKFSVADDVDESPDSLKAVVESWQNEFIWLEYVHARAAVDCWTEEVKILECEMPAVVRWFEKEAMRWSRMSSGQGDDAGFRAYTCRQFSLYQTLADHALEVFTAVTGGEEAWDSIWDNPKIGNDDEGSAPMDVDNGT</sequence>
<reference evidence="2 3" key="1">
    <citation type="submission" date="2014-04" db="EMBL/GenBank/DDBJ databases">
        <authorList>
            <consortium name="DOE Joint Genome Institute"/>
            <person name="Kuo A."/>
            <person name="Girlanda M."/>
            <person name="Perotto S."/>
            <person name="Kohler A."/>
            <person name="Nagy L.G."/>
            <person name="Floudas D."/>
            <person name="Copeland A."/>
            <person name="Barry K.W."/>
            <person name="Cichocki N."/>
            <person name="Veneault-Fourrey C."/>
            <person name="LaButti K."/>
            <person name="Lindquist E.A."/>
            <person name="Lipzen A."/>
            <person name="Lundell T."/>
            <person name="Morin E."/>
            <person name="Murat C."/>
            <person name="Sun H."/>
            <person name="Tunlid A."/>
            <person name="Henrissat B."/>
            <person name="Grigoriev I.V."/>
            <person name="Hibbett D.S."/>
            <person name="Martin F."/>
            <person name="Nordberg H.P."/>
            <person name="Cantor M.N."/>
            <person name="Hua S.X."/>
        </authorList>
    </citation>
    <scope>NUCLEOTIDE SEQUENCE [LARGE SCALE GENOMIC DNA]</scope>
    <source>
        <strain evidence="2 3">MUT 4182</strain>
    </source>
</reference>
<evidence type="ECO:0000313" key="3">
    <source>
        <dbReference type="Proteomes" id="UP000054248"/>
    </source>
</evidence>
<keyword evidence="3" id="KW-1185">Reference proteome</keyword>
<dbReference type="Proteomes" id="UP000054248">
    <property type="component" value="Unassembled WGS sequence"/>
</dbReference>
<reference evidence="3" key="2">
    <citation type="submission" date="2015-01" db="EMBL/GenBank/DDBJ databases">
        <title>Evolutionary Origins and Diversification of the Mycorrhizal Mutualists.</title>
        <authorList>
            <consortium name="DOE Joint Genome Institute"/>
            <consortium name="Mycorrhizal Genomics Consortium"/>
            <person name="Kohler A."/>
            <person name="Kuo A."/>
            <person name="Nagy L.G."/>
            <person name="Floudas D."/>
            <person name="Copeland A."/>
            <person name="Barry K.W."/>
            <person name="Cichocki N."/>
            <person name="Veneault-Fourrey C."/>
            <person name="LaButti K."/>
            <person name="Lindquist E.A."/>
            <person name="Lipzen A."/>
            <person name="Lundell T."/>
            <person name="Morin E."/>
            <person name="Murat C."/>
            <person name="Riley R."/>
            <person name="Ohm R."/>
            <person name="Sun H."/>
            <person name="Tunlid A."/>
            <person name="Henrissat B."/>
            <person name="Grigoriev I.V."/>
            <person name="Hibbett D.S."/>
            <person name="Martin F."/>
        </authorList>
    </citation>
    <scope>NUCLEOTIDE SEQUENCE [LARGE SCALE GENOMIC DNA]</scope>
    <source>
        <strain evidence="3">MUT 4182</strain>
    </source>
</reference>
<evidence type="ECO:0000313" key="2">
    <source>
        <dbReference type="EMBL" id="KIO32074.1"/>
    </source>
</evidence>
<feature type="non-terminal residue" evidence="2">
    <location>
        <position position="1"/>
    </location>
</feature>
<dbReference type="AlphaFoldDB" id="A0A0C3QUF2"/>
<evidence type="ECO:0000256" key="1">
    <source>
        <dbReference type="SAM" id="MobiDB-lite"/>
    </source>
</evidence>